<proteinExistence type="inferred from homology"/>
<dbReference type="EMBL" id="CP051461">
    <property type="protein sequence ID" value="QJC55986.1"/>
    <property type="molecule type" value="Genomic_DNA"/>
</dbReference>
<comment type="similarity">
    <text evidence="7">Belongs to the YfgM family.</text>
</comment>
<dbReference type="PANTHER" id="PTHR38035">
    <property type="entry name" value="UPF0070 PROTEIN YFGM"/>
    <property type="match status" value="1"/>
</dbReference>
<dbReference type="GO" id="GO:0044877">
    <property type="term" value="F:protein-containing complex binding"/>
    <property type="evidence" value="ECO:0007669"/>
    <property type="project" value="InterPro"/>
</dbReference>
<reference evidence="11 12" key="1">
    <citation type="submission" date="2020-04" db="EMBL/GenBank/DDBJ databases">
        <title>Complete genome of a Psychrophilic, Marine, Gas Vacuolate Bacterium Polaromonas vacuolata KCTC 22033T.</title>
        <authorList>
            <person name="Hwang K."/>
            <person name="Kim K.M."/>
        </authorList>
    </citation>
    <scope>NUCLEOTIDE SEQUENCE [LARGE SCALE GENOMIC DNA]</scope>
    <source>
        <strain evidence="11 12">KCTC 22033</strain>
    </source>
</reference>
<dbReference type="Gene3D" id="1.25.40.10">
    <property type="entry name" value="Tetratricopeptide repeat domain"/>
    <property type="match status" value="1"/>
</dbReference>
<dbReference type="SUPFAM" id="SSF48452">
    <property type="entry name" value="TPR-like"/>
    <property type="match status" value="1"/>
</dbReference>
<dbReference type="InterPro" id="IPR011990">
    <property type="entry name" value="TPR-like_helical_dom_sf"/>
</dbReference>
<evidence type="ECO:0000256" key="3">
    <source>
        <dbReference type="ARBA" id="ARBA00022692"/>
    </source>
</evidence>
<evidence type="ECO:0000256" key="6">
    <source>
        <dbReference type="ARBA" id="ARBA00023186"/>
    </source>
</evidence>
<evidence type="ECO:0000313" key="11">
    <source>
        <dbReference type="EMBL" id="QJC55986.1"/>
    </source>
</evidence>
<organism evidence="11 12">
    <name type="scientific">Polaromonas vacuolata</name>
    <dbReference type="NCBI Taxonomy" id="37448"/>
    <lineage>
        <taxon>Bacteria</taxon>
        <taxon>Pseudomonadati</taxon>
        <taxon>Pseudomonadota</taxon>
        <taxon>Betaproteobacteria</taxon>
        <taxon>Burkholderiales</taxon>
        <taxon>Comamonadaceae</taxon>
        <taxon>Polaromonas</taxon>
    </lineage>
</organism>
<evidence type="ECO:0000256" key="4">
    <source>
        <dbReference type="ARBA" id="ARBA00022989"/>
    </source>
</evidence>
<dbReference type="Proteomes" id="UP000502041">
    <property type="component" value="Chromosome"/>
</dbReference>
<dbReference type="GO" id="GO:0005886">
    <property type="term" value="C:plasma membrane"/>
    <property type="evidence" value="ECO:0007669"/>
    <property type="project" value="UniProtKB-SubCell"/>
</dbReference>
<accession>A0A6H2H926</accession>
<evidence type="ECO:0000256" key="2">
    <source>
        <dbReference type="ARBA" id="ARBA00022475"/>
    </source>
</evidence>
<evidence type="ECO:0000313" key="12">
    <source>
        <dbReference type="Proteomes" id="UP000502041"/>
    </source>
</evidence>
<dbReference type="InterPro" id="IPR018704">
    <property type="entry name" value="SecYEG/CpoB_TPR"/>
</dbReference>
<dbReference type="AlphaFoldDB" id="A0A6H2H926"/>
<evidence type="ECO:0000256" key="9">
    <source>
        <dbReference type="SAM" id="Phobius"/>
    </source>
</evidence>
<evidence type="ECO:0000256" key="5">
    <source>
        <dbReference type="ARBA" id="ARBA00023136"/>
    </source>
</evidence>
<evidence type="ECO:0000259" key="10">
    <source>
        <dbReference type="Pfam" id="PF09976"/>
    </source>
</evidence>
<keyword evidence="4 9" id="KW-1133">Transmembrane helix</keyword>
<evidence type="ECO:0000256" key="7">
    <source>
        <dbReference type="ARBA" id="ARBA00024197"/>
    </source>
</evidence>
<keyword evidence="6" id="KW-0143">Chaperone</keyword>
<name>A0A6H2H926_9BURK</name>
<dbReference type="Pfam" id="PF09976">
    <property type="entry name" value="TPR_21"/>
    <property type="match status" value="1"/>
</dbReference>
<feature type="transmembrane region" description="Helical" evidence="9">
    <location>
        <begin position="32"/>
        <end position="53"/>
    </location>
</feature>
<sequence length="238" mass="26368">MRADRTRLFMAKPLNLDEQEQLDDIKHFWKKYGNLITGLLTAVLLVVASWYGYQAWKNNQSAQAGALFAEVERSVQSGDAERMTRSLEEMKSRFASTVYAQQAGLLIAKTQYDKGNLDAAKAALTWLSQNASDEGYKSIARLRLASILIESKSYDQALETLSSGIVKDFQALAADRRGDIFSLQGKKAEAKLAYETAYKGLEEGAQYRRLVEVKLNALGEDPTLAAKVNANASTEAKK</sequence>
<comment type="subcellular location">
    <subcellularLocation>
        <location evidence="1">Cell membrane</location>
        <topology evidence="1">Single-pass type II membrane protein</topology>
    </subcellularLocation>
</comment>
<evidence type="ECO:0000256" key="8">
    <source>
        <dbReference type="ARBA" id="ARBA00024235"/>
    </source>
</evidence>
<keyword evidence="12" id="KW-1185">Reference proteome</keyword>
<dbReference type="InterPro" id="IPR026039">
    <property type="entry name" value="YfgM"/>
</dbReference>
<protein>
    <recommendedName>
        <fullName evidence="8">Ancillary SecYEG translocon subunit</fullName>
    </recommendedName>
</protein>
<keyword evidence="5 9" id="KW-0472">Membrane</keyword>
<evidence type="ECO:0000256" key="1">
    <source>
        <dbReference type="ARBA" id="ARBA00004401"/>
    </source>
</evidence>
<feature type="domain" description="Ancillary SecYEG translocon subunit/Cell division coordinator CpoB TPR" evidence="10">
    <location>
        <begin position="26"/>
        <end position="219"/>
    </location>
</feature>
<dbReference type="PIRSF" id="PIRSF006170">
    <property type="entry name" value="YfgM"/>
    <property type="match status" value="1"/>
</dbReference>
<dbReference type="PANTHER" id="PTHR38035:SF1">
    <property type="entry name" value="ANCILLARY SECYEG TRANSLOCON SUBUNIT"/>
    <property type="match status" value="1"/>
</dbReference>
<dbReference type="KEGG" id="pvac:HC248_01270"/>
<keyword evidence="2" id="KW-1003">Cell membrane</keyword>
<gene>
    <name evidence="11" type="ORF">HC248_01270</name>
</gene>
<keyword evidence="3 9" id="KW-0812">Transmembrane</keyword>